<dbReference type="Proteomes" id="UP000009168">
    <property type="component" value="Unassembled WGS sequence"/>
</dbReference>
<dbReference type="SUPFAM" id="SSF103473">
    <property type="entry name" value="MFS general substrate transporter"/>
    <property type="match status" value="1"/>
</dbReference>
<dbReference type="OrthoDB" id="308680at2759"/>
<accession>I7M064</accession>
<evidence type="ECO:0000256" key="3">
    <source>
        <dbReference type="ARBA" id="ARBA00022989"/>
    </source>
</evidence>
<reference evidence="8" key="1">
    <citation type="journal article" date="2006" name="PLoS Biol.">
        <title>Macronuclear genome sequence of the ciliate Tetrahymena thermophila, a model eukaryote.</title>
        <authorList>
            <person name="Eisen J.A."/>
            <person name="Coyne R.S."/>
            <person name="Wu M."/>
            <person name="Wu D."/>
            <person name="Thiagarajan M."/>
            <person name="Wortman J.R."/>
            <person name="Badger J.H."/>
            <person name="Ren Q."/>
            <person name="Amedeo P."/>
            <person name="Jones K.M."/>
            <person name="Tallon L.J."/>
            <person name="Delcher A.L."/>
            <person name="Salzberg S.L."/>
            <person name="Silva J.C."/>
            <person name="Haas B.J."/>
            <person name="Majoros W.H."/>
            <person name="Farzad M."/>
            <person name="Carlton J.M."/>
            <person name="Smith R.K. Jr."/>
            <person name="Garg J."/>
            <person name="Pearlman R.E."/>
            <person name="Karrer K.M."/>
            <person name="Sun L."/>
            <person name="Manning G."/>
            <person name="Elde N.C."/>
            <person name="Turkewitz A.P."/>
            <person name="Asai D.J."/>
            <person name="Wilkes D.E."/>
            <person name="Wang Y."/>
            <person name="Cai H."/>
            <person name="Collins K."/>
            <person name="Stewart B.A."/>
            <person name="Lee S.R."/>
            <person name="Wilamowska K."/>
            <person name="Weinberg Z."/>
            <person name="Ruzzo W.L."/>
            <person name="Wloga D."/>
            <person name="Gaertig J."/>
            <person name="Frankel J."/>
            <person name="Tsao C.-C."/>
            <person name="Gorovsky M.A."/>
            <person name="Keeling P.J."/>
            <person name="Waller R.F."/>
            <person name="Patron N.J."/>
            <person name="Cherry J.M."/>
            <person name="Stover N.A."/>
            <person name="Krieger C.J."/>
            <person name="del Toro C."/>
            <person name="Ryder H.F."/>
            <person name="Williamson S.C."/>
            <person name="Barbeau R.A."/>
            <person name="Hamilton E.P."/>
            <person name="Orias E."/>
        </authorList>
    </citation>
    <scope>NUCLEOTIDE SEQUENCE [LARGE SCALE GENOMIC DNA]</scope>
    <source>
        <strain evidence="8">SB210</strain>
    </source>
</reference>
<feature type="transmembrane region" description="Helical" evidence="6">
    <location>
        <begin position="668"/>
        <end position="696"/>
    </location>
</feature>
<dbReference type="GO" id="GO:0005789">
    <property type="term" value="C:endoplasmic reticulum membrane"/>
    <property type="evidence" value="ECO:0007669"/>
    <property type="project" value="TreeGrafter"/>
</dbReference>
<dbReference type="GeneID" id="7827939"/>
<keyword evidence="8" id="KW-1185">Reference proteome</keyword>
<evidence type="ECO:0000256" key="4">
    <source>
        <dbReference type="ARBA" id="ARBA00023136"/>
    </source>
</evidence>
<dbReference type="GO" id="GO:0022857">
    <property type="term" value="F:transmembrane transporter activity"/>
    <property type="evidence" value="ECO:0007669"/>
    <property type="project" value="InterPro"/>
</dbReference>
<comment type="subcellular location">
    <subcellularLocation>
        <location evidence="1">Membrane</location>
        <topology evidence="1">Multi-pass membrane protein</topology>
    </subcellularLocation>
</comment>
<dbReference type="InParanoid" id="I7M064"/>
<dbReference type="STRING" id="312017.I7M064"/>
<dbReference type="AlphaFoldDB" id="I7M064"/>
<keyword evidence="4 6" id="KW-0472">Membrane</keyword>
<feature type="transmembrane region" description="Helical" evidence="6">
    <location>
        <begin position="737"/>
        <end position="755"/>
    </location>
</feature>
<feature type="transmembrane region" description="Helical" evidence="6">
    <location>
        <begin position="579"/>
        <end position="600"/>
    </location>
</feature>
<organism evidence="7 8">
    <name type="scientific">Tetrahymena thermophila (strain SB210)</name>
    <dbReference type="NCBI Taxonomy" id="312017"/>
    <lineage>
        <taxon>Eukaryota</taxon>
        <taxon>Sar</taxon>
        <taxon>Alveolata</taxon>
        <taxon>Ciliophora</taxon>
        <taxon>Intramacronucleata</taxon>
        <taxon>Oligohymenophorea</taxon>
        <taxon>Hymenostomatida</taxon>
        <taxon>Tetrahymenina</taxon>
        <taxon>Tetrahymenidae</taxon>
        <taxon>Tetrahymena</taxon>
    </lineage>
</organism>
<gene>
    <name evidence="7" type="ORF">TTHERM_00443110</name>
</gene>
<feature type="transmembrane region" description="Helical" evidence="6">
    <location>
        <begin position="315"/>
        <end position="335"/>
    </location>
</feature>
<feature type="region of interest" description="Disordered" evidence="5">
    <location>
        <begin position="391"/>
        <end position="520"/>
    </location>
</feature>
<dbReference type="RefSeq" id="XP_001033224.2">
    <property type="nucleotide sequence ID" value="XM_001033224.3"/>
</dbReference>
<evidence type="ECO:0000256" key="5">
    <source>
        <dbReference type="SAM" id="MobiDB-lite"/>
    </source>
</evidence>
<feature type="transmembrane region" description="Helical" evidence="6">
    <location>
        <begin position="152"/>
        <end position="169"/>
    </location>
</feature>
<feature type="transmembrane region" description="Helical" evidence="6">
    <location>
        <begin position="708"/>
        <end position="731"/>
    </location>
</feature>
<keyword evidence="2 6" id="KW-0812">Transmembrane</keyword>
<evidence type="ECO:0000313" key="8">
    <source>
        <dbReference type="Proteomes" id="UP000009168"/>
    </source>
</evidence>
<feature type="compositionally biased region" description="Low complexity" evidence="5">
    <location>
        <begin position="493"/>
        <end position="507"/>
    </location>
</feature>
<feature type="compositionally biased region" description="Basic and acidic residues" evidence="5">
    <location>
        <begin position="401"/>
        <end position="415"/>
    </location>
</feature>
<dbReference type="Pfam" id="PF07690">
    <property type="entry name" value="MFS_1"/>
    <property type="match status" value="1"/>
</dbReference>
<name>I7M064_TETTS</name>
<dbReference type="PANTHER" id="PTHR43184:SF12">
    <property type="entry name" value="SUGAR PHOSPHATE EXCHANGER 3"/>
    <property type="match status" value="1"/>
</dbReference>
<evidence type="ECO:0000313" key="7">
    <source>
        <dbReference type="EMBL" id="EAR85561.2"/>
    </source>
</evidence>
<feature type="compositionally biased region" description="Basic and acidic residues" evidence="5">
    <location>
        <begin position="458"/>
        <end position="468"/>
    </location>
</feature>
<evidence type="ECO:0000256" key="1">
    <source>
        <dbReference type="ARBA" id="ARBA00004141"/>
    </source>
</evidence>
<keyword evidence="3 6" id="KW-1133">Transmembrane helix</keyword>
<feature type="compositionally biased region" description="Basic and acidic residues" evidence="5">
    <location>
        <begin position="422"/>
        <end position="442"/>
    </location>
</feature>
<feature type="compositionally biased region" description="Low complexity" evidence="5">
    <location>
        <begin position="443"/>
        <end position="453"/>
    </location>
</feature>
<feature type="transmembrane region" description="Helical" evidence="6">
    <location>
        <begin position="642"/>
        <end position="662"/>
    </location>
</feature>
<feature type="transmembrane region" description="Helical" evidence="6">
    <location>
        <begin position="221"/>
        <end position="244"/>
    </location>
</feature>
<dbReference type="eggNOG" id="KOG2533">
    <property type="taxonomic scope" value="Eukaryota"/>
</dbReference>
<dbReference type="PANTHER" id="PTHR43184">
    <property type="entry name" value="MAJOR FACILITATOR SUPERFAMILY TRANSPORTER 16, ISOFORM B"/>
    <property type="match status" value="1"/>
</dbReference>
<sequence length="773" mass="88706">MEQQIEIIIQDKNSLQIKTSTQQKRYINSTNINKQLFIQDSFNFKQNHKLGLLIQKQQQIFKLQSQKQSRFFIFAILKIRPIYNIFNITKEINQKQNIKMQVEEDNLPHLRLQEEQKQQIDQEYEANQSIPINKQVPQLSEEKRQIIIRNQIFVFILTFLAYAAIHSTRTAWSASKQSLKEDLDEKDDHYLGLVDTCFLLCYALSMKFLGGYSSRFQIQYFLGFGMVSASVCLLFIYFICQVSINKGFILLMMMLNGVSQSTGWPSVVACMGNWFGNGKKGLLMGIWGTNGNVGNMIGYFIQDLAVNVLDLNWKFVLFIIGIFLLIIGSIVIFNLEPYPNKLGITNEDLDIFQQNQNKKYGNNQSKNGQENNDEDDKRNQTVVLEMPNNYYAFQDDSQQNQEDKDKEENSGEHKQIHVQNKKKQDEIRMQEDDDDSQQKDAENPQQNQQQQINVTESNSKDQIVHRNESPVLNSKVNHYLKNEKQQNEEEEIPSSNNNKNNNNNENNNDNDDLSENNNDRIKIYQGGDNLAYQSDMPNQHEIENQGQKQSDTQSNIIEGQSKQEDQLNVFNAWLKVPGLTIFALTQGGAKGTIYGLMFWLPIYLQEHGLKNQAAFICSMNEIGTLAGGLLLGMLIDKFKMKATTISIFLIISSFIMFIIHFLPNGVAAPYYIFVLLIGICLGGPYTMLGGAIAIDLAQQPEVKHYKNITALLAGIIEGFGSFVAAFVQIIIPLFGQKYIFLLFTFSCLFSSFFLLKKAKVEIIESSYYKYFQK</sequence>
<dbReference type="KEGG" id="tet:TTHERM_00443110"/>
<evidence type="ECO:0000256" key="6">
    <source>
        <dbReference type="SAM" id="Phobius"/>
    </source>
</evidence>
<dbReference type="InterPro" id="IPR011701">
    <property type="entry name" value="MFS"/>
</dbReference>
<feature type="transmembrane region" description="Helical" evidence="6">
    <location>
        <begin position="189"/>
        <end position="209"/>
    </location>
</feature>
<dbReference type="EMBL" id="GG662665">
    <property type="protein sequence ID" value="EAR85561.2"/>
    <property type="molecule type" value="Genomic_DNA"/>
</dbReference>
<dbReference type="InterPro" id="IPR036259">
    <property type="entry name" value="MFS_trans_sf"/>
</dbReference>
<protein>
    <submittedName>
        <fullName evidence="7">MFS transporter</fullName>
    </submittedName>
</protein>
<feature type="transmembrane region" description="Helical" evidence="6">
    <location>
        <begin position="612"/>
        <end position="635"/>
    </location>
</feature>
<dbReference type="Gene3D" id="1.20.1250.20">
    <property type="entry name" value="MFS general substrate transporter like domains"/>
    <property type="match status" value="2"/>
</dbReference>
<evidence type="ECO:0000256" key="2">
    <source>
        <dbReference type="ARBA" id="ARBA00022692"/>
    </source>
</evidence>
<proteinExistence type="predicted"/>